<evidence type="ECO:0000313" key="3">
    <source>
        <dbReference type="Proteomes" id="UP001244207"/>
    </source>
</evidence>
<sequence>IDVSHNSEKIAASYNNLTTAIWTVTTGHSLQLLSMDRALRGSFVSFSPNPEIVATLSVRGGVHLWEVSTGVCLRAFDTNGPVVSQLAFVSDTNLLIVKEADGEIRTLDIDTGRWTSRASGGEVTRGPVAFSHDSKLIA</sequence>
<reference evidence="2" key="1">
    <citation type="submission" date="2021-12" db="EMBL/GenBank/DDBJ databases">
        <title>Comparative genomics, transcriptomics and evolutionary studies reveal genomic signatures of adaptation to plant cell wall in hemibiotrophic fungi.</title>
        <authorList>
            <consortium name="DOE Joint Genome Institute"/>
            <person name="Baroncelli R."/>
            <person name="Diaz J.F."/>
            <person name="Benocci T."/>
            <person name="Peng M."/>
            <person name="Battaglia E."/>
            <person name="Haridas S."/>
            <person name="Andreopoulos W."/>
            <person name="Labutti K."/>
            <person name="Pangilinan J."/>
            <person name="Floch G.L."/>
            <person name="Makela M.R."/>
            <person name="Henrissat B."/>
            <person name="Grigoriev I.V."/>
            <person name="Crouch J.A."/>
            <person name="De Vries R.P."/>
            <person name="Sukno S.A."/>
            <person name="Thon M.R."/>
        </authorList>
    </citation>
    <scope>NUCLEOTIDE SEQUENCE</scope>
    <source>
        <strain evidence="2">CBS 112980</strain>
    </source>
</reference>
<keyword evidence="3" id="KW-1185">Reference proteome</keyword>
<name>A0AAD8UED7_GLOAC</name>
<dbReference type="InterPro" id="IPR015943">
    <property type="entry name" value="WD40/YVTN_repeat-like_dom_sf"/>
</dbReference>
<evidence type="ECO:0000259" key="1">
    <source>
        <dbReference type="Pfam" id="PF12894"/>
    </source>
</evidence>
<dbReference type="GO" id="GO:0006367">
    <property type="term" value="P:transcription initiation at RNA polymerase II promoter"/>
    <property type="evidence" value="ECO:0007669"/>
    <property type="project" value="TreeGrafter"/>
</dbReference>
<dbReference type="GeneID" id="85387403"/>
<dbReference type="Gene3D" id="2.130.10.10">
    <property type="entry name" value="YVTN repeat-like/Quinoprotein amine dehydrogenase"/>
    <property type="match status" value="1"/>
</dbReference>
<comment type="caution">
    <text evidence="2">The sequence shown here is derived from an EMBL/GenBank/DDBJ whole genome shotgun (WGS) entry which is preliminary data.</text>
</comment>
<dbReference type="GO" id="GO:0005669">
    <property type="term" value="C:transcription factor TFIID complex"/>
    <property type="evidence" value="ECO:0007669"/>
    <property type="project" value="TreeGrafter"/>
</dbReference>
<feature type="non-terminal residue" evidence="2">
    <location>
        <position position="1"/>
    </location>
</feature>
<feature type="non-terminal residue" evidence="2">
    <location>
        <position position="138"/>
    </location>
</feature>
<dbReference type="AlphaFoldDB" id="A0AAD8UED7"/>
<organism evidence="2 3">
    <name type="scientific">Glomerella acutata</name>
    <name type="common">Colletotrichum acutatum</name>
    <dbReference type="NCBI Taxonomy" id="27357"/>
    <lineage>
        <taxon>Eukaryota</taxon>
        <taxon>Fungi</taxon>
        <taxon>Dikarya</taxon>
        <taxon>Ascomycota</taxon>
        <taxon>Pezizomycotina</taxon>
        <taxon>Sordariomycetes</taxon>
        <taxon>Hypocreomycetidae</taxon>
        <taxon>Glomerellales</taxon>
        <taxon>Glomerellaceae</taxon>
        <taxon>Colletotrichum</taxon>
        <taxon>Colletotrichum acutatum species complex</taxon>
    </lineage>
</organism>
<dbReference type="RefSeq" id="XP_060359195.1">
    <property type="nucleotide sequence ID" value="XM_060503504.1"/>
</dbReference>
<feature type="domain" description="Anaphase-promoting complex subunit 4-like WD40" evidence="1">
    <location>
        <begin position="45"/>
        <end position="117"/>
    </location>
</feature>
<evidence type="ECO:0000313" key="2">
    <source>
        <dbReference type="EMBL" id="KAK1711871.1"/>
    </source>
</evidence>
<dbReference type="InterPro" id="IPR011047">
    <property type="entry name" value="Quinoprotein_ADH-like_sf"/>
</dbReference>
<accession>A0AAD8UED7</accession>
<dbReference type="SUPFAM" id="SSF50998">
    <property type="entry name" value="Quinoprotein alcohol dehydrogenase-like"/>
    <property type="match status" value="1"/>
</dbReference>
<dbReference type="PANTHER" id="PTHR19879:SF1">
    <property type="entry name" value="CANNONBALL-RELATED"/>
    <property type="match status" value="1"/>
</dbReference>
<gene>
    <name evidence="2" type="ORF">BDZ83DRAFT_553397</name>
</gene>
<dbReference type="Proteomes" id="UP001244207">
    <property type="component" value="Unassembled WGS sequence"/>
</dbReference>
<proteinExistence type="predicted"/>
<dbReference type="GO" id="GO:0016251">
    <property type="term" value="F:RNA polymerase II general transcription initiation factor activity"/>
    <property type="evidence" value="ECO:0007669"/>
    <property type="project" value="TreeGrafter"/>
</dbReference>
<dbReference type="PANTHER" id="PTHR19879">
    <property type="entry name" value="TRANSCRIPTION INITIATION FACTOR TFIID"/>
    <property type="match status" value="1"/>
</dbReference>
<protein>
    <submittedName>
        <fullName evidence="2">Quinon protein alcohol dehydrogenase-like superfamily</fullName>
    </submittedName>
</protein>
<dbReference type="Pfam" id="PF12894">
    <property type="entry name" value="ANAPC4_WD40"/>
    <property type="match status" value="1"/>
</dbReference>
<dbReference type="InterPro" id="IPR024977">
    <property type="entry name" value="Apc4-like_WD40_dom"/>
</dbReference>
<dbReference type="EMBL" id="JAHMHS010000155">
    <property type="protein sequence ID" value="KAK1711871.1"/>
    <property type="molecule type" value="Genomic_DNA"/>
</dbReference>